<name>A0ABU6RYL4_9FABA</name>
<feature type="region of interest" description="Disordered" evidence="1">
    <location>
        <begin position="99"/>
        <end position="130"/>
    </location>
</feature>
<reference evidence="2 3" key="1">
    <citation type="journal article" date="2023" name="Plants (Basel)">
        <title>Bridging the Gap: Combining Genomics and Transcriptomics Approaches to Understand Stylosanthes scabra, an Orphan Legume from the Brazilian Caatinga.</title>
        <authorList>
            <person name="Ferreira-Neto J.R.C."/>
            <person name="da Silva M.D."/>
            <person name="Binneck E."/>
            <person name="de Melo N.F."/>
            <person name="da Silva R.H."/>
            <person name="de Melo A.L.T.M."/>
            <person name="Pandolfi V."/>
            <person name="Bustamante F.O."/>
            <person name="Brasileiro-Vidal A.C."/>
            <person name="Benko-Iseppon A.M."/>
        </authorList>
    </citation>
    <scope>NUCLEOTIDE SEQUENCE [LARGE SCALE GENOMIC DNA]</scope>
    <source>
        <tissue evidence="2">Leaves</tissue>
    </source>
</reference>
<evidence type="ECO:0000313" key="2">
    <source>
        <dbReference type="EMBL" id="MED6128738.1"/>
    </source>
</evidence>
<dbReference type="Proteomes" id="UP001341840">
    <property type="component" value="Unassembled WGS sequence"/>
</dbReference>
<proteinExistence type="predicted"/>
<feature type="compositionally biased region" description="Basic and acidic residues" evidence="1">
    <location>
        <begin position="100"/>
        <end position="119"/>
    </location>
</feature>
<dbReference type="EMBL" id="JASCZI010033083">
    <property type="protein sequence ID" value="MED6128738.1"/>
    <property type="molecule type" value="Genomic_DNA"/>
</dbReference>
<protein>
    <submittedName>
        <fullName evidence="2">Uncharacterized protein</fullName>
    </submittedName>
</protein>
<keyword evidence="3" id="KW-1185">Reference proteome</keyword>
<organism evidence="2 3">
    <name type="scientific">Stylosanthes scabra</name>
    <dbReference type="NCBI Taxonomy" id="79078"/>
    <lineage>
        <taxon>Eukaryota</taxon>
        <taxon>Viridiplantae</taxon>
        <taxon>Streptophyta</taxon>
        <taxon>Embryophyta</taxon>
        <taxon>Tracheophyta</taxon>
        <taxon>Spermatophyta</taxon>
        <taxon>Magnoliopsida</taxon>
        <taxon>eudicotyledons</taxon>
        <taxon>Gunneridae</taxon>
        <taxon>Pentapetalae</taxon>
        <taxon>rosids</taxon>
        <taxon>fabids</taxon>
        <taxon>Fabales</taxon>
        <taxon>Fabaceae</taxon>
        <taxon>Papilionoideae</taxon>
        <taxon>50 kb inversion clade</taxon>
        <taxon>dalbergioids sensu lato</taxon>
        <taxon>Dalbergieae</taxon>
        <taxon>Pterocarpus clade</taxon>
        <taxon>Stylosanthes</taxon>
    </lineage>
</organism>
<accession>A0ABU6RYL4</accession>
<feature type="non-terminal residue" evidence="2">
    <location>
        <position position="1"/>
    </location>
</feature>
<feature type="compositionally biased region" description="Polar residues" evidence="1">
    <location>
        <begin position="120"/>
        <end position="130"/>
    </location>
</feature>
<comment type="caution">
    <text evidence="2">The sequence shown here is derived from an EMBL/GenBank/DDBJ whole genome shotgun (WGS) entry which is preliminary data.</text>
</comment>
<gene>
    <name evidence="2" type="ORF">PIB30_100867</name>
</gene>
<evidence type="ECO:0000313" key="3">
    <source>
        <dbReference type="Proteomes" id="UP001341840"/>
    </source>
</evidence>
<sequence>VTVEFYGGELYGVCYSDAATVTCWAIMGSKTVEETFQGGTNSFTTFEYSSITPPHNTAGLAARTTLSRGLSMLLITTHLNKTDQPSALIPLVGPPWGAKPSERLFREEPSEGTQDEKTPHATQNLKVLNL</sequence>
<evidence type="ECO:0000256" key="1">
    <source>
        <dbReference type="SAM" id="MobiDB-lite"/>
    </source>
</evidence>